<evidence type="ECO:0000313" key="1">
    <source>
        <dbReference type="EMBL" id="XAG20199.1"/>
    </source>
</evidence>
<dbReference type="InterPro" id="IPR013397">
    <property type="entry name" value="CRISPR-assoc_prot_Csy1"/>
</dbReference>
<dbReference type="Pfam" id="PF09611">
    <property type="entry name" value="Cas_Csy1"/>
    <property type="match status" value="1"/>
</dbReference>
<dbReference type="EMBL" id="CP095338">
    <property type="protein sequence ID" value="XAG20199.1"/>
    <property type="molecule type" value="Genomic_DNA"/>
</dbReference>
<reference evidence="1" key="1">
    <citation type="submission" date="2022-03" db="EMBL/GenBank/DDBJ databases">
        <title>Sea Food Isolates.</title>
        <authorList>
            <person name="Li c."/>
        </authorList>
    </citation>
    <scope>NUCLEOTIDE SEQUENCE</scope>
    <source>
        <strain evidence="1">19PA01SH03</strain>
    </source>
</reference>
<protein>
    <submittedName>
        <fullName evidence="1">Type I-F CRISPR-associated protein Csy1</fullName>
    </submittedName>
</protein>
<proteinExistence type="predicted"/>
<accession>A0AAU6SJQ4</accession>
<gene>
    <name evidence="1" type="ORF">MRN70_07565</name>
</gene>
<name>A0AAU6SJQ4_UNCXX</name>
<organism evidence="1">
    <name type="scientific">bacterium 19PA01SH03</name>
    <dbReference type="NCBI Taxonomy" id="2920705"/>
    <lineage>
        <taxon>Bacteria</taxon>
    </lineage>
</organism>
<dbReference type="AlphaFoldDB" id="A0AAU6SJQ4"/>
<sequence>MEGSRVLDPAIATFFAERKEAWLKKNISAAMSDTEVFEKQQECEQNFLLDNWLPDAARRICSRALTTHPSKFSHPSTGVGKTNIKDGTFVSPVLFEGNQRNDGFVRSGNVRFDLTDSVGDAGALAAEDFLRVTLSDGMSVLQHIESETKVARALLTVKGVDYEQLRASFLAIKSTSEGTSTNSKIKQVYFPVADQQYHLLSLLTHSGHLFELRQRLDALRFSNEANEVRECKKANRFHPAGYQEIFDLTTIGFGGTKPANISVLNNKFAGKAHLLASIPPELTPRDIRLPRTDFFKESFTAWQAKEVIESLYRLFLTDYNNINLRDGRDYRIQQYVDLVIEKMWQVRLFLEEYSGELSSALPLEQKIWLYPEFAEQRQHEDEWLDKITRHIARGLINHYSRSKVIANPVTLADQELLAIEKVVASNKENLR</sequence>